<evidence type="ECO:0000259" key="5">
    <source>
        <dbReference type="Pfam" id="PF18135"/>
    </source>
</evidence>
<accession>A0ABU9W784</accession>
<proteinExistence type="predicted"/>
<dbReference type="EC" id="2.1.1.72" evidence="1"/>
<evidence type="ECO:0000256" key="2">
    <source>
        <dbReference type="ARBA" id="ARBA00022603"/>
    </source>
</evidence>
<dbReference type="PRINTS" id="PR00507">
    <property type="entry name" value="N12N6MTFRASE"/>
</dbReference>
<protein>
    <recommendedName>
        <fullName evidence="1">site-specific DNA-methyltransferase (adenine-specific)</fullName>
        <ecNumber evidence="1">2.1.1.72</ecNumber>
    </recommendedName>
</protein>
<dbReference type="PANTHER" id="PTHR33841">
    <property type="entry name" value="DNA METHYLTRANSFERASE YEEA-RELATED"/>
    <property type="match status" value="1"/>
</dbReference>
<dbReference type="InterPro" id="IPR041635">
    <property type="entry name" value="Type_ISP_LLaBIII_C"/>
</dbReference>
<gene>
    <name evidence="6" type="ORF">WJX64_14955</name>
</gene>
<evidence type="ECO:0000313" key="7">
    <source>
        <dbReference type="Proteomes" id="UP001425155"/>
    </source>
</evidence>
<evidence type="ECO:0000313" key="6">
    <source>
        <dbReference type="EMBL" id="MEN1947855.1"/>
    </source>
</evidence>
<dbReference type="Gene3D" id="3.40.50.150">
    <property type="entry name" value="Vaccinia Virus protein VP39"/>
    <property type="match status" value="1"/>
</dbReference>
<dbReference type="InterPro" id="IPR050953">
    <property type="entry name" value="N4_N6_ade-DNA_methylase"/>
</dbReference>
<evidence type="ECO:0000256" key="3">
    <source>
        <dbReference type="ARBA" id="ARBA00022679"/>
    </source>
</evidence>
<organism evidence="6 7">
    <name type="scientific">Leifsonia stereocauli</name>
    <dbReference type="NCBI Taxonomy" id="3134136"/>
    <lineage>
        <taxon>Bacteria</taxon>
        <taxon>Bacillati</taxon>
        <taxon>Actinomycetota</taxon>
        <taxon>Actinomycetes</taxon>
        <taxon>Micrococcales</taxon>
        <taxon>Microbacteriaceae</taxon>
        <taxon>Leifsonia</taxon>
    </lineage>
</organism>
<sequence length="1113" mass="123133">MSPANSGEENLLRNAGESIEAFGDFLVGGLNWPIPPGLVWQEDVPEWDPASLYLDPDKVGALSKIYQLNIQTGQDVGILVMQFDGKRLPIGAVRRVIERFIYKPRGHIGGGALPAWREDRILVFCISPHDKAVHAVGIRRDGERRVLRVLSWAQDSTEGRLALIQQRGLPELRWGDHGPALTENLSSSSGFGAYRESIRSAASLATRMADVARDLRAEVVELLEIEATDGPMRTLLVDFQERLLPDLTPAKFADVYAQTMVYGLLSARVMHPELFEGSSPLLGIRFSNDLLDSIYARFREQSAGELDVDELGLGELAAELAKTDVEQILADFGSKDRRMDPVVYLYEQFLQQYDPRQRLDAGAFYTPLPVVHFMTKSVDHILKDKFGLPLGIADSSPWSSVCHHLGIVLPDDTVPDRPFVSMVDPATGTGTYLMEWIRVAKASYLQEHSEAGWARHFEEHVAPSMHAFELMLAPYAIAHLKFAVEGHAAGVDDIEPTIVLSDTLQQPPLVLDTLFADEPDDPIAIEAARADELKTRERFTVVIGNPPYNREQGTAAGEQRSGGVVRYGVPGIRPLIEDLTKPMSDAGQGVHIKNLYNDYVYFWRWATWRATQELGEGPGIVAMITASSYLSGKSMSGLRAHLRTVFDDFYVIDLGGEGRGANTEENVFDILTPVAIGIGVRRTSKPTKCNVYYVRVTGTRSDKFDWLERGFDAIGFVEIPGTHLDSLAPVAGGDYSEWPSLDDLMPWSHSGSQVKRTWPISQSAEVLKHRWEGLLNATDRAPAMKETRDRTLRSAPVALNSAKRLPALQHVKVDAPPEPIEPYAYRSFDRQLLLADARLLDYPRPELWAVRSARQIYLTTLTSTTLGRGPVLTATPYVPDLDHFRGRGAKDVFPMWRDSNATDANLRPNVLEKLSDAMGDDGIGADQVVQYLYGIAGTAAFSEKFGAELTIAAGPVHLPITKDRGLFDEVVALGKELLSWHTWGERYTIAPLSPGAAAEVSPVTGKPQGFTYDAPTMTLTVGNGSIAPVSPEVWDFEVSGMKPLQKWLGYRMAHRQGRTSSPLDAITYEEWTFTEELLLVINILQRTIDLTPHAAELLQRVLAGEVFAADELN</sequence>
<keyword evidence="3" id="KW-0808">Transferase</keyword>
<comment type="caution">
    <text evidence="6">The sequence shown here is derived from an EMBL/GenBank/DDBJ whole genome shotgun (WGS) entry which is preliminary data.</text>
</comment>
<evidence type="ECO:0000256" key="4">
    <source>
        <dbReference type="ARBA" id="ARBA00047942"/>
    </source>
</evidence>
<keyword evidence="2" id="KW-0489">Methyltransferase</keyword>
<evidence type="ECO:0000256" key="1">
    <source>
        <dbReference type="ARBA" id="ARBA00011900"/>
    </source>
</evidence>
<dbReference type="Pfam" id="PF18135">
    <property type="entry name" value="Type_ISP_C"/>
    <property type="match status" value="1"/>
</dbReference>
<reference evidence="6 7" key="1">
    <citation type="submission" date="2024-03" db="EMBL/GenBank/DDBJ databases">
        <title>YIM 134122 draft genome.</title>
        <authorList>
            <person name="Zuo S."/>
            <person name="Xiong L."/>
        </authorList>
    </citation>
    <scope>NUCLEOTIDE SEQUENCE [LARGE SCALE GENOMIC DNA]</scope>
    <source>
        <strain evidence="6 7">YIM 134122</strain>
    </source>
</reference>
<dbReference type="Proteomes" id="UP001425155">
    <property type="component" value="Unassembled WGS sequence"/>
</dbReference>
<comment type="catalytic activity">
    <reaction evidence="4">
        <text>a 2'-deoxyadenosine in DNA + S-adenosyl-L-methionine = an N(6)-methyl-2'-deoxyadenosine in DNA + S-adenosyl-L-homocysteine + H(+)</text>
        <dbReference type="Rhea" id="RHEA:15197"/>
        <dbReference type="Rhea" id="RHEA-COMP:12418"/>
        <dbReference type="Rhea" id="RHEA-COMP:12419"/>
        <dbReference type="ChEBI" id="CHEBI:15378"/>
        <dbReference type="ChEBI" id="CHEBI:57856"/>
        <dbReference type="ChEBI" id="CHEBI:59789"/>
        <dbReference type="ChEBI" id="CHEBI:90615"/>
        <dbReference type="ChEBI" id="CHEBI:90616"/>
        <dbReference type="EC" id="2.1.1.72"/>
    </reaction>
</comment>
<feature type="domain" description="Type ISP restriction-modification enzyme LLaBIII C-terminal specificity" evidence="5">
    <location>
        <begin position="743"/>
        <end position="1077"/>
    </location>
</feature>
<keyword evidence="7" id="KW-1185">Reference proteome</keyword>
<dbReference type="PROSITE" id="PS00092">
    <property type="entry name" value="N6_MTASE"/>
    <property type="match status" value="1"/>
</dbReference>
<dbReference type="InterPro" id="IPR029063">
    <property type="entry name" value="SAM-dependent_MTases_sf"/>
</dbReference>
<dbReference type="EMBL" id="JBCLVG010000003">
    <property type="protein sequence ID" value="MEN1947855.1"/>
    <property type="molecule type" value="Genomic_DNA"/>
</dbReference>
<dbReference type="PANTHER" id="PTHR33841:SF1">
    <property type="entry name" value="DNA METHYLTRANSFERASE A"/>
    <property type="match status" value="1"/>
</dbReference>
<name>A0ABU9W784_9MICO</name>
<dbReference type="SUPFAM" id="SSF53335">
    <property type="entry name" value="S-adenosyl-L-methionine-dependent methyltransferases"/>
    <property type="match status" value="1"/>
</dbReference>
<dbReference type="InterPro" id="IPR002052">
    <property type="entry name" value="DNA_methylase_N6_adenine_CS"/>
</dbReference>
<dbReference type="RefSeq" id="WP_342115517.1">
    <property type="nucleotide sequence ID" value="NZ_JBCAUN010000003.1"/>
</dbReference>